<accession>A0AAV1G5H4</accession>
<keyword evidence="3" id="KW-1185">Reference proteome</keyword>
<dbReference type="Proteomes" id="UP001178508">
    <property type="component" value="Chromosome 11"/>
</dbReference>
<dbReference type="AlphaFoldDB" id="A0AAV1G5H4"/>
<reference evidence="2" key="1">
    <citation type="submission" date="2023-08" db="EMBL/GenBank/DDBJ databases">
        <authorList>
            <person name="Alioto T."/>
            <person name="Alioto T."/>
            <person name="Gomez Garrido J."/>
        </authorList>
    </citation>
    <scope>NUCLEOTIDE SEQUENCE</scope>
</reference>
<feature type="region of interest" description="Disordered" evidence="1">
    <location>
        <begin position="1"/>
        <end position="110"/>
    </location>
</feature>
<protein>
    <submittedName>
        <fullName evidence="2">Uncharacterized protein</fullName>
    </submittedName>
</protein>
<name>A0AAV1G5H4_XYRNO</name>
<evidence type="ECO:0000313" key="3">
    <source>
        <dbReference type="Proteomes" id="UP001178508"/>
    </source>
</evidence>
<organism evidence="2 3">
    <name type="scientific">Xyrichtys novacula</name>
    <name type="common">Pearly razorfish</name>
    <name type="synonym">Hemipteronotus novacula</name>
    <dbReference type="NCBI Taxonomy" id="13765"/>
    <lineage>
        <taxon>Eukaryota</taxon>
        <taxon>Metazoa</taxon>
        <taxon>Chordata</taxon>
        <taxon>Craniata</taxon>
        <taxon>Vertebrata</taxon>
        <taxon>Euteleostomi</taxon>
        <taxon>Actinopterygii</taxon>
        <taxon>Neopterygii</taxon>
        <taxon>Teleostei</taxon>
        <taxon>Neoteleostei</taxon>
        <taxon>Acanthomorphata</taxon>
        <taxon>Eupercaria</taxon>
        <taxon>Labriformes</taxon>
        <taxon>Labridae</taxon>
        <taxon>Xyrichtys</taxon>
    </lineage>
</organism>
<gene>
    <name evidence="2" type="ORF">XNOV1_A024729</name>
</gene>
<sequence length="110" mass="11782">MIKLQNHFKSLSKETRAAQRQQASEGTLVERFWSNGGLISHFLDPERNTKSHPRSGPMAPPVGRDSPRPSEQPPLRSAELRDTSVSQSGGAAAGTASSSSGSSRDRPTPS</sequence>
<dbReference type="EMBL" id="OY660874">
    <property type="protein sequence ID" value="CAJ1067823.1"/>
    <property type="molecule type" value="Genomic_DNA"/>
</dbReference>
<evidence type="ECO:0000313" key="2">
    <source>
        <dbReference type="EMBL" id="CAJ1067823.1"/>
    </source>
</evidence>
<proteinExistence type="predicted"/>
<evidence type="ECO:0000256" key="1">
    <source>
        <dbReference type="SAM" id="MobiDB-lite"/>
    </source>
</evidence>
<feature type="compositionally biased region" description="Low complexity" evidence="1">
    <location>
        <begin position="84"/>
        <end position="102"/>
    </location>
</feature>